<organism evidence="3 4">
    <name type="scientific">Modicisalibacter luteus</name>
    <dbReference type="NCBI Taxonomy" id="453962"/>
    <lineage>
        <taxon>Bacteria</taxon>
        <taxon>Pseudomonadati</taxon>
        <taxon>Pseudomonadota</taxon>
        <taxon>Gammaproteobacteria</taxon>
        <taxon>Oceanospirillales</taxon>
        <taxon>Halomonadaceae</taxon>
        <taxon>Modicisalibacter</taxon>
    </lineage>
</organism>
<evidence type="ECO:0000313" key="3">
    <source>
        <dbReference type="EMBL" id="MFC3292911.1"/>
    </source>
</evidence>
<dbReference type="RefSeq" id="WP_083933094.1">
    <property type="nucleotide sequence ID" value="NZ_BMXD01000024.1"/>
</dbReference>
<evidence type="ECO:0000259" key="2">
    <source>
        <dbReference type="Pfam" id="PF04982"/>
    </source>
</evidence>
<feature type="transmembrane region" description="Helical" evidence="1">
    <location>
        <begin position="94"/>
        <end position="115"/>
    </location>
</feature>
<keyword evidence="1" id="KW-0472">Membrane</keyword>
<dbReference type="Proteomes" id="UP001595640">
    <property type="component" value="Unassembled WGS sequence"/>
</dbReference>
<dbReference type="InterPro" id="IPR058581">
    <property type="entry name" value="TM_HPP"/>
</dbReference>
<feature type="domain" description="HPP transmembrane region" evidence="2">
    <location>
        <begin position="10"/>
        <end position="158"/>
    </location>
</feature>
<name>A0ABV7M213_9GAMM</name>
<accession>A0ABV7M213</accession>
<dbReference type="Pfam" id="PF04982">
    <property type="entry name" value="TM_HPP"/>
    <property type="match status" value="1"/>
</dbReference>
<reference evidence="4" key="1">
    <citation type="journal article" date="2019" name="Int. J. Syst. Evol. Microbiol.">
        <title>The Global Catalogue of Microorganisms (GCM) 10K type strain sequencing project: providing services to taxonomists for standard genome sequencing and annotation.</title>
        <authorList>
            <consortium name="The Broad Institute Genomics Platform"/>
            <consortium name="The Broad Institute Genome Sequencing Center for Infectious Disease"/>
            <person name="Wu L."/>
            <person name="Ma J."/>
        </authorList>
    </citation>
    <scope>NUCLEOTIDE SEQUENCE [LARGE SCALE GENOMIC DNA]</scope>
    <source>
        <strain evidence="4">KCTC 12847</strain>
    </source>
</reference>
<evidence type="ECO:0000256" key="1">
    <source>
        <dbReference type="SAM" id="Phobius"/>
    </source>
</evidence>
<gene>
    <name evidence="3" type="ORF">ACFOEI_12640</name>
</gene>
<protein>
    <submittedName>
        <fullName evidence="3">HPP family protein</fullName>
    </submittedName>
</protein>
<feature type="transmembrane region" description="Helical" evidence="1">
    <location>
        <begin position="60"/>
        <end position="82"/>
    </location>
</feature>
<sequence length="165" mass="16953">MVHWRHRSLTAAALSGMVLGTIGLLGWGIGQPLLIPSLGPSIYLHTLTPHLASARAGNTFLGHLIGLLTGVAAVYLTGANIVPSVMSAEQLTWPRIAAAVIALVSSVGIQAGLKIQHPPAAATTLLVALGAIDPTWHGIGTVLLGISLLTILGGGVRRFSLVRSD</sequence>
<dbReference type="EMBL" id="JBHRUH010000028">
    <property type="protein sequence ID" value="MFC3292911.1"/>
    <property type="molecule type" value="Genomic_DNA"/>
</dbReference>
<comment type="caution">
    <text evidence="3">The sequence shown here is derived from an EMBL/GenBank/DDBJ whole genome shotgun (WGS) entry which is preliminary data.</text>
</comment>
<feature type="transmembrane region" description="Helical" evidence="1">
    <location>
        <begin position="12"/>
        <end position="30"/>
    </location>
</feature>
<evidence type="ECO:0000313" key="4">
    <source>
        <dbReference type="Proteomes" id="UP001595640"/>
    </source>
</evidence>
<keyword evidence="4" id="KW-1185">Reference proteome</keyword>
<keyword evidence="1" id="KW-0812">Transmembrane</keyword>
<proteinExistence type="predicted"/>
<keyword evidence="1" id="KW-1133">Transmembrane helix</keyword>
<feature type="transmembrane region" description="Helical" evidence="1">
    <location>
        <begin position="135"/>
        <end position="156"/>
    </location>
</feature>